<protein>
    <recommendedName>
        <fullName evidence="2">Copper homeostasis protein cutC homolog</fullName>
    </recommendedName>
</protein>
<evidence type="ECO:0000256" key="1">
    <source>
        <dbReference type="ARBA" id="ARBA00007768"/>
    </source>
</evidence>
<evidence type="ECO:0000313" key="3">
    <source>
        <dbReference type="EMBL" id="KAF1939604.1"/>
    </source>
</evidence>
<dbReference type="AlphaFoldDB" id="A0A6A5SIW1"/>
<gene>
    <name evidence="3" type="ORF">EJ02DRAFT_424711</name>
</gene>
<dbReference type="Pfam" id="PF03932">
    <property type="entry name" value="CutC"/>
    <property type="match status" value="1"/>
</dbReference>
<dbReference type="Proteomes" id="UP000800038">
    <property type="component" value="Unassembled WGS sequence"/>
</dbReference>
<sequence length="221" mass="24031">MLEIACFNALSAIAAAKAGADRIELCADYAAGGVTPSLATLRGIRKETMIPINVMIRPRGGDFDHSDSEFEQMKDEIRLFKPVASGFVFGTLDSNHRVDEARNRELVHLAAPLPCTFHRAIDEVEEMDEAVDKVIGCGFKSILTSGGMKSAGEGVKTVQQLQKRFGQNIILILGGGVRSTNVEGLKRRTGVEWLHSAAITTPGEDVDEDEVRKMQDILSAF</sequence>
<dbReference type="GO" id="GO:0005507">
    <property type="term" value="F:copper ion binding"/>
    <property type="evidence" value="ECO:0007669"/>
    <property type="project" value="TreeGrafter"/>
</dbReference>
<dbReference type="InterPro" id="IPR005627">
    <property type="entry name" value="CutC-like"/>
</dbReference>
<dbReference type="PANTHER" id="PTHR12598">
    <property type="entry name" value="COPPER HOMEOSTASIS PROTEIN CUTC"/>
    <property type="match status" value="1"/>
</dbReference>
<proteinExistence type="inferred from homology"/>
<dbReference type="HAMAP" id="MF_00795">
    <property type="entry name" value="CutC"/>
    <property type="match status" value="1"/>
</dbReference>
<comment type="similarity">
    <text evidence="1">Belongs to the CutC family.</text>
</comment>
<evidence type="ECO:0000313" key="4">
    <source>
        <dbReference type="Proteomes" id="UP000800038"/>
    </source>
</evidence>
<accession>A0A6A5SIW1</accession>
<dbReference type="Gene3D" id="3.20.20.380">
    <property type="entry name" value="Copper homeostasis (CutC) domain"/>
    <property type="match status" value="1"/>
</dbReference>
<dbReference type="OrthoDB" id="7392499at2759"/>
<dbReference type="SUPFAM" id="SSF110395">
    <property type="entry name" value="CutC-like"/>
    <property type="match status" value="1"/>
</dbReference>
<keyword evidence="4" id="KW-1185">Reference proteome</keyword>
<organism evidence="3 4">
    <name type="scientific">Clathrospora elynae</name>
    <dbReference type="NCBI Taxonomy" id="706981"/>
    <lineage>
        <taxon>Eukaryota</taxon>
        <taxon>Fungi</taxon>
        <taxon>Dikarya</taxon>
        <taxon>Ascomycota</taxon>
        <taxon>Pezizomycotina</taxon>
        <taxon>Dothideomycetes</taxon>
        <taxon>Pleosporomycetidae</taxon>
        <taxon>Pleosporales</taxon>
        <taxon>Diademaceae</taxon>
        <taxon>Clathrospora</taxon>
    </lineage>
</organism>
<reference evidence="3" key="1">
    <citation type="journal article" date="2020" name="Stud. Mycol.">
        <title>101 Dothideomycetes genomes: a test case for predicting lifestyles and emergence of pathogens.</title>
        <authorList>
            <person name="Haridas S."/>
            <person name="Albert R."/>
            <person name="Binder M."/>
            <person name="Bloem J."/>
            <person name="Labutti K."/>
            <person name="Salamov A."/>
            <person name="Andreopoulos B."/>
            <person name="Baker S."/>
            <person name="Barry K."/>
            <person name="Bills G."/>
            <person name="Bluhm B."/>
            <person name="Cannon C."/>
            <person name="Castanera R."/>
            <person name="Culley D."/>
            <person name="Daum C."/>
            <person name="Ezra D."/>
            <person name="Gonzalez J."/>
            <person name="Henrissat B."/>
            <person name="Kuo A."/>
            <person name="Liang C."/>
            <person name="Lipzen A."/>
            <person name="Lutzoni F."/>
            <person name="Magnuson J."/>
            <person name="Mondo S."/>
            <person name="Nolan M."/>
            <person name="Ohm R."/>
            <person name="Pangilinan J."/>
            <person name="Park H.-J."/>
            <person name="Ramirez L."/>
            <person name="Alfaro M."/>
            <person name="Sun H."/>
            <person name="Tritt A."/>
            <person name="Yoshinaga Y."/>
            <person name="Zwiers L.-H."/>
            <person name="Turgeon B."/>
            <person name="Goodwin S."/>
            <person name="Spatafora J."/>
            <person name="Crous P."/>
            <person name="Grigoriev I."/>
        </authorList>
    </citation>
    <scope>NUCLEOTIDE SEQUENCE</scope>
    <source>
        <strain evidence="3">CBS 161.51</strain>
    </source>
</reference>
<dbReference type="PANTHER" id="PTHR12598:SF0">
    <property type="entry name" value="COPPER HOMEOSTASIS PROTEIN CUTC HOMOLOG"/>
    <property type="match status" value="1"/>
</dbReference>
<evidence type="ECO:0000256" key="2">
    <source>
        <dbReference type="ARBA" id="ARBA00019014"/>
    </source>
</evidence>
<dbReference type="EMBL" id="ML976078">
    <property type="protein sequence ID" value="KAF1939604.1"/>
    <property type="molecule type" value="Genomic_DNA"/>
</dbReference>
<name>A0A6A5SIW1_9PLEO</name>
<dbReference type="InterPro" id="IPR036822">
    <property type="entry name" value="CutC-like_dom_sf"/>
</dbReference>